<dbReference type="EMBL" id="KV442121">
    <property type="protein sequence ID" value="OAQ23369.1"/>
    <property type="molecule type" value="Genomic_DNA"/>
</dbReference>
<evidence type="ECO:0000313" key="3">
    <source>
        <dbReference type="Proteomes" id="UP000078512"/>
    </source>
</evidence>
<dbReference type="Proteomes" id="UP000078512">
    <property type="component" value="Unassembled WGS sequence"/>
</dbReference>
<evidence type="ECO:0000313" key="2">
    <source>
        <dbReference type="EMBL" id="OAQ23369.1"/>
    </source>
</evidence>
<sequence length="65" mass="7639">MLRKTWMNQETYATGGEVKKKKKKKEKKKETRKNKRKKSNGTENTWVQTNKGVLKLQKTISDNGK</sequence>
<feature type="compositionally biased region" description="Polar residues" evidence="1">
    <location>
        <begin position="1"/>
        <end position="12"/>
    </location>
</feature>
<keyword evidence="3" id="KW-1185">Reference proteome</keyword>
<feature type="region of interest" description="Disordered" evidence="1">
    <location>
        <begin position="1"/>
        <end position="65"/>
    </location>
</feature>
<evidence type="ECO:0000256" key="1">
    <source>
        <dbReference type="SAM" id="MobiDB-lite"/>
    </source>
</evidence>
<gene>
    <name evidence="2" type="ORF">K457DRAFT_1079497</name>
</gene>
<accession>A0A197JG30</accession>
<feature type="compositionally biased region" description="Basic residues" evidence="1">
    <location>
        <begin position="19"/>
        <end position="39"/>
    </location>
</feature>
<name>A0A197JG30_9FUNG</name>
<reference evidence="2 3" key="1">
    <citation type="submission" date="2016-05" db="EMBL/GenBank/DDBJ databases">
        <title>Genome sequencing reveals origins of a unique bacterial endosymbiosis in the earliest lineages of terrestrial Fungi.</title>
        <authorList>
            <consortium name="DOE Joint Genome Institute"/>
            <person name="Uehling J."/>
            <person name="Gryganskyi A."/>
            <person name="Hameed K."/>
            <person name="Tschaplinski T."/>
            <person name="Misztal P."/>
            <person name="Wu S."/>
            <person name="Desiro A."/>
            <person name="Vande Pol N."/>
            <person name="Du Z.-Y."/>
            <person name="Zienkiewicz A."/>
            <person name="Zienkiewicz K."/>
            <person name="Morin E."/>
            <person name="Tisserant E."/>
            <person name="Splivallo R."/>
            <person name="Hainaut M."/>
            <person name="Henrissat B."/>
            <person name="Ohm R."/>
            <person name="Kuo A."/>
            <person name="Yan J."/>
            <person name="Lipzen A."/>
            <person name="Nolan M."/>
            <person name="Labutti K."/>
            <person name="Barry K."/>
            <person name="Goldstein A."/>
            <person name="Labbe J."/>
            <person name="Schadt C."/>
            <person name="Tuskan G."/>
            <person name="Grigoriev I."/>
            <person name="Martin F."/>
            <person name="Vilgalys R."/>
            <person name="Bonito G."/>
        </authorList>
    </citation>
    <scope>NUCLEOTIDE SEQUENCE [LARGE SCALE GENOMIC DNA]</scope>
    <source>
        <strain evidence="2 3">AG-77</strain>
    </source>
</reference>
<organism evidence="2 3">
    <name type="scientific">Linnemannia elongata AG-77</name>
    <dbReference type="NCBI Taxonomy" id="1314771"/>
    <lineage>
        <taxon>Eukaryota</taxon>
        <taxon>Fungi</taxon>
        <taxon>Fungi incertae sedis</taxon>
        <taxon>Mucoromycota</taxon>
        <taxon>Mortierellomycotina</taxon>
        <taxon>Mortierellomycetes</taxon>
        <taxon>Mortierellales</taxon>
        <taxon>Mortierellaceae</taxon>
        <taxon>Linnemannia</taxon>
    </lineage>
</organism>
<dbReference type="AlphaFoldDB" id="A0A197JG30"/>
<proteinExistence type="predicted"/>
<protein>
    <submittedName>
        <fullName evidence="2">Uncharacterized protein</fullName>
    </submittedName>
</protein>
<feature type="compositionally biased region" description="Polar residues" evidence="1">
    <location>
        <begin position="41"/>
        <end position="51"/>
    </location>
</feature>